<dbReference type="AlphaFoldDB" id="A0A0J6VD31"/>
<dbReference type="Gene3D" id="2.130.10.10">
    <property type="entry name" value="YVTN repeat-like/Quinoprotein amine dehydrogenase"/>
    <property type="match status" value="2"/>
</dbReference>
<dbReference type="SMR" id="A0A0J6VD31"/>
<dbReference type="InterPro" id="IPR051200">
    <property type="entry name" value="Host-pathogen_enzymatic-act"/>
</dbReference>
<evidence type="ECO:0000313" key="3">
    <source>
        <dbReference type="EMBL" id="KMO67443.1"/>
    </source>
</evidence>
<accession>A0A0J6VD31</accession>
<dbReference type="SUPFAM" id="SSF51004">
    <property type="entry name" value="C-terminal (heme d1) domain of cytochrome cd1-nitrite reductase"/>
    <property type="match status" value="1"/>
</dbReference>
<organism evidence="3 4">
    <name type="scientific">Mycolicibacterium chlorophenolicum</name>
    <dbReference type="NCBI Taxonomy" id="37916"/>
    <lineage>
        <taxon>Bacteria</taxon>
        <taxon>Bacillati</taxon>
        <taxon>Actinomycetota</taxon>
        <taxon>Actinomycetes</taxon>
        <taxon>Mycobacteriales</taxon>
        <taxon>Mycobacteriaceae</taxon>
        <taxon>Mycolicibacterium</taxon>
    </lineage>
</organism>
<feature type="domain" description="YNCE-like beta-propeller" evidence="2">
    <location>
        <begin position="49"/>
        <end position="333"/>
    </location>
</feature>
<keyword evidence="1" id="KW-0732">Signal</keyword>
<sequence>MANFAMPTGRMRQDSASVSAEVAVTDDALVDAVAADVVLEREIALGHGPVGDLAAGSGAVAVAAPADDTVTLLDPATLAERAVVALGGEPTAVVVSDDRAYVSTASANQDAVAVVDLEAGRVTATFPVASGVTALAVSPDGKRVYAGRTSGDHVEVTVIDITAERAGTIDIGQGPAANIDALAMDPRGRRLFVAVTDDRGSQLIVVDAETTRVQRVVPVGSPLRDLACAGDTLYALTSDRAVGGAVHVIDLSVATVTDTVVVGGAPTQLTLSPDETRAYVVDYDRVIVVCTVSLEIVDALTVAARPSCVAPSADGSRLFIADYSGRLSVFSVESTIGILYSQLLATDPIALAVPRARQPVTV</sequence>
<keyword evidence="4" id="KW-1185">Reference proteome</keyword>
<dbReference type="InterPro" id="IPR048433">
    <property type="entry name" value="YNCE-like_beta-prop"/>
</dbReference>
<dbReference type="PANTHER" id="PTHR47197:SF3">
    <property type="entry name" value="DIHYDRO-HEME D1 DEHYDROGENASE"/>
    <property type="match status" value="1"/>
</dbReference>
<dbReference type="InterPro" id="IPR015943">
    <property type="entry name" value="WD40/YVTN_repeat-like_dom_sf"/>
</dbReference>
<dbReference type="PATRIC" id="fig|37916.4.peg.6709"/>
<dbReference type="Pfam" id="PF21783">
    <property type="entry name" value="YNCE"/>
    <property type="match status" value="1"/>
</dbReference>
<dbReference type="EMBL" id="JYNL01000069">
    <property type="protein sequence ID" value="KMO67443.1"/>
    <property type="molecule type" value="Genomic_DNA"/>
</dbReference>
<protein>
    <submittedName>
        <fullName evidence="3">Lactonase, 7-bladed beta-propeller</fullName>
    </submittedName>
</protein>
<evidence type="ECO:0000259" key="2">
    <source>
        <dbReference type="Pfam" id="PF21783"/>
    </source>
</evidence>
<reference evidence="3 4" key="1">
    <citation type="journal article" date="2015" name="Genome Biol. Evol.">
        <title>Characterization of Three Mycobacterium spp. with Potential Use in Bioremediation by Genome Sequencing and Comparative Genomics.</title>
        <authorList>
            <person name="Das S."/>
            <person name="Pettersson B.M."/>
            <person name="Behra P.R."/>
            <person name="Ramesh M."/>
            <person name="Dasgupta S."/>
            <person name="Bhattacharya A."/>
            <person name="Kirsebom L.A."/>
        </authorList>
    </citation>
    <scope>NUCLEOTIDE SEQUENCE [LARGE SCALE GENOMIC DNA]</scope>
    <source>
        <strain evidence="3 4">DSM 43826</strain>
    </source>
</reference>
<name>A0A0J6VD31_9MYCO</name>
<evidence type="ECO:0000256" key="1">
    <source>
        <dbReference type="ARBA" id="ARBA00022729"/>
    </source>
</evidence>
<evidence type="ECO:0000313" key="4">
    <source>
        <dbReference type="Proteomes" id="UP000036513"/>
    </source>
</evidence>
<proteinExistence type="predicted"/>
<comment type="caution">
    <text evidence="3">The sequence shown here is derived from an EMBL/GenBank/DDBJ whole genome shotgun (WGS) entry which is preliminary data.</text>
</comment>
<dbReference type="InterPro" id="IPR011048">
    <property type="entry name" value="Haem_d1_sf"/>
</dbReference>
<dbReference type="PANTHER" id="PTHR47197">
    <property type="entry name" value="PROTEIN NIRF"/>
    <property type="match status" value="1"/>
</dbReference>
<dbReference type="STRING" id="37916.MCHLDSM_06692"/>
<gene>
    <name evidence="3" type="ORF">MCHLDSM_06692</name>
</gene>
<dbReference type="Proteomes" id="UP000036513">
    <property type="component" value="Unassembled WGS sequence"/>
</dbReference>